<organism evidence="8 9">
    <name type="scientific">Arthrobacter citreus</name>
    <dbReference type="NCBI Taxonomy" id="1670"/>
    <lineage>
        <taxon>Bacteria</taxon>
        <taxon>Bacillati</taxon>
        <taxon>Actinomycetota</taxon>
        <taxon>Actinomycetes</taxon>
        <taxon>Micrococcales</taxon>
        <taxon>Micrococcaceae</taxon>
        <taxon>Arthrobacter</taxon>
    </lineage>
</organism>
<evidence type="ECO:0000256" key="5">
    <source>
        <dbReference type="ARBA" id="ARBA00023136"/>
    </source>
</evidence>
<feature type="domain" description="Cytochrome b561 bacterial/Ni-hydrogenase" evidence="7">
    <location>
        <begin position="55"/>
        <end position="242"/>
    </location>
</feature>
<evidence type="ECO:0000256" key="3">
    <source>
        <dbReference type="ARBA" id="ARBA00022692"/>
    </source>
</evidence>
<keyword evidence="5 6" id="KW-0472">Membrane</keyword>
<feature type="transmembrane region" description="Helical" evidence="6">
    <location>
        <begin position="48"/>
        <end position="67"/>
    </location>
</feature>
<keyword evidence="3 6" id="KW-0812">Transmembrane</keyword>
<keyword evidence="9" id="KW-1185">Reference proteome</keyword>
<comment type="subcellular location">
    <subcellularLocation>
        <location evidence="1">Cell membrane</location>
        <topology evidence="1">Multi-pass membrane protein</topology>
    </subcellularLocation>
</comment>
<dbReference type="InterPro" id="IPR051542">
    <property type="entry name" value="Hydrogenase_cytochrome"/>
</dbReference>
<protein>
    <submittedName>
        <fullName evidence="8">Cytochrome b/b6 domain-containing protein</fullName>
    </submittedName>
</protein>
<feature type="transmembrane region" description="Helical" evidence="6">
    <location>
        <begin position="249"/>
        <end position="269"/>
    </location>
</feature>
<dbReference type="Pfam" id="PF01292">
    <property type="entry name" value="Ni_hydr_CYTB"/>
    <property type="match status" value="1"/>
</dbReference>
<sequence length="286" mass="31948">MAAAGILLVLLAAVVLAARWLVIQEPVQEFISKYPGESHLPQDAPVGLPGWLGWQHFFNAFFMVLIIRSGWQVRTQRKPPASWTPRWGRSPKKISITLWLHQSMDLLWLVNGALFVVLLAFTGQWMRVVPTSWDVFPNALSAALQYLSLDWPTENGWVNYNSLQLLAYFATIFIAAPLAAASGLRMSDLWPAKAKRLSSAFPIEVARAIHLPVMFYFVGFIIVHVALVLSTGALRNLNHMYGGQDAVNWFGFWIFFVSLLVMAGGWFAARPLILAPIASLFGKVGR</sequence>
<dbReference type="Gene3D" id="1.20.950.20">
    <property type="entry name" value="Transmembrane di-heme cytochromes, Chain C"/>
    <property type="match status" value="1"/>
</dbReference>
<feature type="transmembrane region" description="Helical" evidence="6">
    <location>
        <begin position="165"/>
        <end position="184"/>
    </location>
</feature>
<keyword evidence="2" id="KW-1003">Cell membrane</keyword>
<evidence type="ECO:0000256" key="2">
    <source>
        <dbReference type="ARBA" id="ARBA00022475"/>
    </source>
</evidence>
<evidence type="ECO:0000256" key="1">
    <source>
        <dbReference type="ARBA" id="ARBA00004651"/>
    </source>
</evidence>
<feature type="transmembrane region" description="Helical" evidence="6">
    <location>
        <begin position="205"/>
        <end position="229"/>
    </location>
</feature>
<dbReference type="Proteomes" id="UP001448858">
    <property type="component" value="Chromosome"/>
</dbReference>
<gene>
    <name evidence="8" type="ORF">AAE021_06660</name>
</gene>
<dbReference type="InterPro" id="IPR016174">
    <property type="entry name" value="Di-haem_cyt_TM"/>
</dbReference>
<keyword evidence="4 6" id="KW-1133">Transmembrane helix</keyword>
<dbReference type="InterPro" id="IPR011577">
    <property type="entry name" value="Cyt_b561_bac/Ni-Hgenase"/>
</dbReference>
<feature type="transmembrane region" description="Helical" evidence="6">
    <location>
        <begin position="106"/>
        <end position="126"/>
    </location>
</feature>
<evidence type="ECO:0000313" key="9">
    <source>
        <dbReference type="Proteomes" id="UP001448858"/>
    </source>
</evidence>
<dbReference type="SUPFAM" id="SSF81342">
    <property type="entry name" value="Transmembrane di-heme cytochromes"/>
    <property type="match status" value="1"/>
</dbReference>
<reference evidence="8 9" key="1">
    <citation type="submission" date="2024-04" db="EMBL/GenBank/DDBJ databases">
        <title>Arthrobacter sp. from Plains bison fecal sample.</title>
        <authorList>
            <person name="Ruzzini A."/>
        </authorList>
    </citation>
    <scope>NUCLEOTIDE SEQUENCE [LARGE SCALE GENOMIC DNA]</scope>
    <source>
        <strain evidence="8 9">EINP1</strain>
    </source>
</reference>
<accession>A0ABZ2ZZU8</accession>
<name>A0ABZ2ZZU8_9MICC</name>
<proteinExistence type="predicted"/>
<dbReference type="EMBL" id="CP151657">
    <property type="protein sequence ID" value="WZP17230.1"/>
    <property type="molecule type" value="Genomic_DNA"/>
</dbReference>
<evidence type="ECO:0000313" key="8">
    <source>
        <dbReference type="EMBL" id="WZP17230.1"/>
    </source>
</evidence>
<dbReference type="RefSeq" id="WP_342024825.1">
    <property type="nucleotide sequence ID" value="NZ_CP151657.1"/>
</dbReference>
<evidence type="ECO:0000256" key="6">
    <source>
        <dbReference type="SAM" id="Phobius"/>
    </source>
</evidence>
<evidence type="ECO:0000259" key="7">
    <source>
        <dbReference type="Pfam" id="PF01292"/>
    </source>
</evidence>
<evidence type="ECO:0000256" key="4">
    <source>
        <dbReference type="ARBA" id="ARBA00022989"/>
    </source>
</evidence>
<dbReference type="PANTHER" id="PTHR30485:SF1">
    <property type="entry name" value="CYTOCHROME YDHU-RELATED"/>
    <property type="match status" value="1"/>
</dbReference>
<dbReference type="PANTHER" id="PTHR30485">
    <property type="entry name" value="NI/FE-HYDROGENASE 1 B-TYPE CYTOCHROME SUBUNIT"/>
    <property type="match status" value="1"/>
</dbReference>